<name>A0A8J5JE78_HOMAM</name>
<protein>
    <submittedName>
        <fullName evidence="2">Ovostatin-like</fullName>
    </submittedName>
</protein>
<dbReference type="EMBL" id="JAHLQT010039966">
    <property type="protein sequence ID" value="KAG7156135.1"/>
    <property type="molecule type" value="Genomic_DNA"/>
</dbReference>
<evidence type="ECO:0000313" key="3">
    <source>
        <dbReference type="Proteomes" id="UP000747542"/>
    </source>
</evidence>
<dbReference type="Pfam" id="PF07678">
    <property type="entry name" value="TED_complement"/>
    <property type="match status" value="1"/>
</dbReference>
<evidence type="ECO:0000259" key="1">
    <source>
        <dbReference type="Pfam" id="PF07678"/>
    </source>
</evidence>
<keyword evidence="3" id="KW-1185">Reference proteome</keyword>
<organism evidence="2 3">
    <name type="scientific">Homarus americanus</name>
    <name type="common">American lobster</name>
    <dbReference type="NCBI Taxonomy" id="6706"/>
    <lineage>
        <taxon>Eukaryota</taxon>
        <taxon>Metazoa</taxon>
        <taxon>Ecdysozoa</taxon>
        <taxon>Arthropoda</taxon>
        <taxon>Crustacea</taxon>
        <taxon>Multicrustacea</taxon>
        <taxon>Malacostraca</taxon>
        <taxon>Eumalacostraca</taxon>
        <taxon>Eucarida</taxon>
        <taxon>Decapoda</taxon>
        <taxon>Pleocyemata</taxon>
        <taxon>Astacidea</taxon>
        <taxon>Nephropoidea</taxon>
        <taxon>Nephropidae</taxon>
        <taxon>Homarus</taxon>
    </lineage>
</organism>
<dbReference type="Proteomes" id="UP000747542">
    <property type="component" value="Unassembled WGS sequence"/>
</dbReference>
<proteinExistence type="predicted"/>
<dbReference type="GO" id="GO:0005615">
    <property type="term" value="C:extracellular space"/>
    <property type="evidence" value="ECO:0007669"/>
    <property type="project" value="InterPro"/>
</dbReference>
<accession>A0A8J5JE78</accession>
<dbReference type="Gene3D" id="1.50.10.20">
    <property type="match status" value="1"/>
</dbReference>
<feature type="domain" description="Alpha-macroglobulin-like TED" evidence="1">
    <location>
        <begin position="1"/>
        <end position="74"/>
    </location>
</feature>
<reference evidence="2" key="1">
    <citation type="journal article" date="2021" name="Sci. Adv.">
        <title>The American lobster genome reveals insights on longevity, neural, and immune adaptations.</title>
        <authorList>
            <person name="Polinski J.M."/>
            <person name="Zimin A.V."/>
            <person name="Clark K.F."/>
            <person name="Kohn A.B."/>
            <person name="Sadowski N."/>
            <person name="Timp W."/>
            <person name="Ptitsyn A."/>
            <person name="Khanna P."/>
            <person name="Romanova D.Y."/>
            <person name="Williams P."/>
            <person name="Greenwood S.J."/>
            <person name="Moroz L.L."/>
            <person name="Walt D.R."/>
            <person name="Bodnar A.G."/>
        </authorList>
    </citation>
    <scope>NUCLEOTIDE SEQUENCE</scope>
    <source>
        <strain evidence="2">GMGI-L3</strain>
    </source>
</reference>
<gene>
    <name evidence="2" type="ORF">Hamer_G022601</name>
</gene>
<evidence type="ECO:0000313" key="2">
    <source>
        <dbReference type="EMBL" id="KAG7156135.1"/>
    </source>
</evidence>
<sequence>MKGGVDGRESPVPLTAYVMVALLEAGEDLTSVGVKEAIRCITSHQVYDPYVMSLKAYALALANMPEAEAVIQDVVTMVNEHKIPDKFFINGKFYSLLIMRGSYYTGIVQPHQVLSPLLLNHEPRDSDS</sequence>
<dbReference type="InterPro" id="IPR008930">
    <property type="entry name" value="Terpenoid_cyclase/PrenylTrfase"/>
</dbReference>
<dbReference type="SUPFAM" id="SSF48239">
    <property type="entry name" value="Terpenoid cyclases/Protein prenyltransferases"/>
    <property type="match status" value="1"/>
</dbReference>
<comment type="caution">
    <text evidence="2">The sequence shown here is derived from an EMBL/GenBank/DDBJ whole genome shotgun (WGS) entry which is preliminary data.</text>
</comment>
<dbReference type="InterPro" id="IPR011626">
    <property type="entry name" value="Alpha-macroglobulin_TED"/>
</dbReference>
<dbReference type="AlphaFoldDB" id="A0A8J5JE78"/>